<dbReference type="PANTHER" id="PTHR14312:SF1">
    <property type="entry name" value="BASIC-LEUCINE ZIPPER TRANSCRIPTION FACTOR A"/>
    <property type="match status" value="1"/>
</dbReference>
<feature type="region of interest" description="Disordered" evidence="1">
    <location>
        <begin position="115"/>
        <end position="140"/>
    </location>
</feature>
<dbReference type="GO" id="GO:0043565">
    <property type="term" value="F:sequence-specific DNA binding"/>
    <property type="evidence" value="ECO:0007669"/>
    <property type="project" value="TreeGrafter"/>
</dbReference>
<sequence length="810" mass="85961">MAMSAAPVLPFAHLENLYANDERRQQQLRSIMAFMDQKGEGGTFNSVPTVEGSVLDLVQLLEKVVELGGFHNVSDAQWPEIAFQMGLTGDGSASFALKMNYSKYLYMYEQAKGGGGGGSDHHAQKQGGKRANQKVPGKVAGKPRTNLLAAAQHLQAQQAALQSQQFQAAQLQAEQQRQAQALLAQQQQVLAAQREKLLAAGQQQAAAAAAQAQAQQQQQQQYSAFPPQSTPSPAAAGGYFPSGSSNAQPSVLTQQQHHHQSQLQQQQQHLQQLQLLQQQQQQAAAAQAAVRQTSHGGCCAAATAQAAARQAGHGGGGGRHANPAELAYRHSHVQLPLSAVPRALRGGDVLEVYAGLNTLLTATLEPRNGQEVVFEEVYAGLNTLLTATLEPRNGQEVVFEEPRGGQEVVFEEEPGLLDSLMDVMDQLHPSHATVARVTVKLQDAYVAALDTPSSQPKLSIWARKRRRLIAAAWDADLEAAALNANRLDLWPDAAALRSAVTVLSNAAFVPRNDRTIAHSTRCLHHLLAASLCDTSSEGIAMAAAALDMLILVAPLLDLSGRRLDDNGVTLPPTDFNFNGYNTLDVWVDGSMASLAPPHVSARLAAALLGSSRVAEVSAERELAGAELAYVAAAALAFAAAARAATGGEERPLVRRGLALLAQLTQERPLVHRGLALLAWLTQVPGSADVFRAAPAALLERIVELLHMPADVSAGLPSVAAAGSSGFKGLVEVPYSPDAELRELALEVLVSLAESSDDLKLRLSATRGCLAHLVGIVLHAPLMAMSGRSMPVADLCFNDLREVFGIEAARG</sequence>
<dbReference type="AlphaFoldDB" id="A0A835YSN5"/>
<dbReference type="PROSITE" id="PS51011">
    <property type="entry name" value="ARID"/>
    <property type="match status" value="1"/>
</dbReference>
<name>A0A835YSN5_9STRA</name>
<dbReference type="Pfam" id="PF01388">
    <property type="entry name" value="ARID"/>
    <property type="match status" value="1"/>
</dbReference>
<dbReference type="SMART" id="SM01014">
    <property type="entry name" value="ARID"/>
    <property type="match status" value="1"/>
</dbReference>
<dbReference type="InterPro" id="IPR036431">
    <property type="entry name" value="ARID_dom_sf"/>
</dbReference>
<comment type="caution">
    <text evidence="3">The sequence shown here is derived from an EMBL/GenBank/DDBJ whole genome shotgun (WGS) entry which is preliminary data.</text>
</comment>
<organism evidence="3 4">
    <name type="scientific">Tribonema minus</name>
    <dbReference type="NCBI Taxonomy" id="303371"/>
    <lineage>
        <taxon>Eukaryota</taxon>
        <taxon>Sar</taxon>
        <taxon>Stramenopiles</taxon>
        <taxon>Ochrophyta</taxon>
        <taxon>PX clade</taxon>
        <taxon>Xanthophyceae</taxon>
        <taxon>Tribonematales</taxon>
        <taxon>Tribonemataceae</taxon>
        <taxon>Tribonema</taxon>
    </lineage>
</organism>
<dbReference type="EMBL" id="JAFCMP010000537">
    <property type="protein sequence ID" value="KAG5176404.1"/>
    <property type="molecule type" value="Genomic_DNA"/>
</dbReference>
<dbReference type="GO" id="GO:0005634">
    <property type="term" value="C:nucleus"/>
    <property type="evidence" value="ECO:0007669"/>
    <property type="project" value="TreeGrafter"/>
</dbReference>
<dbReference type="Proteomes" id="UP000664859">
    <property type="component" value="Unassembled WGS sequence"/>
</dbReference>
<gene>
    <name evidence="3" type="ORF">JKP88DRAFT_282770</name>
</gene>
<evidence type="ECO:0000313" key="3">
    <source>
        <dbReference type="EMBL" id="KAG5176404.1"/>
    </source>
</evidence>
<dbReference type="Gene3D" id="1.10.150.60">
    <property type="entry name" value="ARID DNA-binding domain"/>
    <property type="match status" value="1"/>
</dbReference>
<dbReference type="GO" id="GO:0010468">
    <property type="term" value="P:regulation of gene expression"/>
    <property type="evidence" value="ECO:0007669"/>
    <property type="project" value="TreeGrafter"/>
</dbReference>
<dbReference type="CDD" id="cd16100">
    <property type="entry name" value="ARID"/>
    <property type="match status" value="1"/>
</dbReference>
<dbReference type="SUPFAM" id="SSF46774">
    <property type="entry name" value="ARID-like"/>
    <property type="match status" value="1"/>
</dbReference>
<feature type="compositionally biased region" description="Polar residues" evidence="1">
    <location>
        <begin position="242"/>
        <end position="253"/>
    </location>
</feature>
<dbReference type="PANTHER" id="PTHR14312">
    <property type="entry name" value="CREB/ATF BZIP TRANSCRIPTION FACTOR"/>
    <property type="match status" value="1"/>
</dbReference>
<dbReference type="OrthoDB" id="338531at2759"/>
<proteinExistence type="predicted"/>
<feature type="region of interest" description="Disordered" evidence="1">
    <location>
        <begin position="218"/>
        <end position="266"/>
    </location>
</feature>
<dbReference type="InterPro" id="IPR001606">
    <property type="entry name" value="ARID_dom"/>
</dbReference>
<evidence type="ECO:0000256" key="1">
    <source>
        <dbReference type="SAM" id="MobiDB-lite"/>
    </source>
</evidence>
<accession>A0A835YSN5</accession>
<evidence type="ECO:0000259" key="2">
    <source>
        <dbReference type="PROSITE" id="PS51011"/>
    </source>
</evidence>
<feature type="domain" description="ARID" evidence="2">
    <location>
        <begin position="21"/>
        <end position="113"/>
    </location>
</feature>
<evidence type="ECO:0000313" key="4">
    <source>
        <dbReference type="Proteomes" id="UP000664859"/>
    </source>
</evidence>
<dbReference type="SMART" id="SM00501">
    <property type="entry name" value="BRIGHT"/>
    <property type="match status" value="1"/>
</dbReference>
<keyword evidence="4" id="KW-1185">Reference proteome</keyword>
<reference evidence="3" key="1">
    <citation type="submission" date="2021-02" db="EMBL/GenBank/DDBJ databases">
        <title>First Annotated Genome of the Yellow-green Alga Tribonema minus.</title>
        <authorList>
            <person name="Mahan K.M."/>
        </authorList>
    </citation>
    <scope>NUCLEOTIDE SEQUENCE</scope>
    <source>
        <strain evidence="3">UTEX B ZZ1240</strain>
    </source>
</reference>
<protein>
    <recommendedName>
        <fullName evidence="2">ARID domain-containing protein</fullName>
    </recommendedName>
</protein>